<evidence type="ECO:0000313" key="2">
    <source>
        <dbReference type="EMBL" id="GMH51690.1"/>
    </source>
</evidence>
<reference evidence="2" key="1">
    <citation type="submission" date="2022-07" db="EMBL/GenBank/DDBJ databases">
        <title>Genome analysis of Parmales, a sister group of diatoms, reveals the evolutionary specialization of diatoms from phago-mixotrophs to photoautotrophs.</title>
        <authorList>
            <person name="Ban H."/>
            <person name="Sato S."/>
            <person name="Yoshikawa S."/>
            <person name="Kazumasa Y."/>
            <person name="Nakamura Y."/>
            <person name="Ichinomiya M."/>
            <person name="Saitoh K."/>
            <person name="Sato N."/>
            <person name="Blanc-Mathieu R."/>
            <person name="Endo H."/>
            <person name="Kuwata A."/>
            <person name="Ogata H."/>
        </authorList>
    </citation>
    <scope>NUCLEOTIDE SEQUENCE</scope>
</reference>
<comment type="caution">
    <text evidence="2">The sequence shown here is derived from an EMBL/GenBank/DDBJ whole genome shotgun (WGS) entry which is preliminary data.</text>
</comment>
<feature type="region of interest" description="Disordered" evidence="1">
    <location>
        <begin position="359"/>
        <end position="399"/>
    </location>
</feature>
<name>A0A9W6ZK06_9STRA</name>
<evidence type="ECO:0000256" key="1">
    <source>
        <dbReference type="SAM" id="MobiDB-lite"/>
    </source>
</evidence>
<feature type="non-terminal residue" evidence="2">
    <location>
        <position position="576"/>
    </location>
</feature>
<feature type="compositionally biased region" description="Acidic residues" evidence="1">
    <location>
        <begin position="369"/>
        <end position="398"/>
    </location>
</feature>
<sequence>MPCEPNEATRALVALFKDISDSVKDRGGENKDAIPPGTLEKLSSLLEEGADAGFVEREEGVWGAYSSSPLLCLLLNSAVFRTSKDGGIAAIIVEKMLAYGASISSMKGSRDWRGSGSEKSVFDIGLRLRKGTKTPATLRVMKLMLKYADEKTLKPAHRSISSMRSDGYESSNFLHETVQGLSSSSGMALKIDEFKLIVDKFAELKLLNAPAVSSITNERGWHTNEANQAIHFLLKNFSKLGGPAIGMNVCRTRKEYEGEVERVKEEMCALGIERKRHRLEEWEKERDLSVKAAKMRERALVLFKERVETGELKRWKAGKVEERAERKRERRVAREARKVERVERRKRLKAEKEERRAAREARKVAGEAVDSDIEDEDEDDNDDSDLEDEDEDDEDDNSNFDSNFYTFWIEGWYLDNDVKKGEVDVDQYSDDAKERIEGKMKTYRCLIRCLALLLDAGADVNSISETLLSTDNEEWKEGGDDDPREEGYVYKKYMHLQLDGALGLIMRKGRGGQLKEEEFQALSNRSLGVTSESLCGMIEVVYMLRLKGLDQLIGSACDREVWDYSSMRRQQSSAAS</sequence>
<gene>
    <name evidence="2" type="ORF">TrRE_jg1155</name>
</gene>
<protein>
    <submittedName>
        <fullName evidence="2">Uncharacterized protein</fullName>
    </submittedName>
</protein>
<keyword evidence="3" id="KW-1185">Reference proteome</keyword>
<proteinExistence type="predicted"/>
<evidence type="ECO:0000313" key="3">
    <source>
        <dbReference type="Proteomes" id="UP001165082"/>
    </source>
</evidence>
<dbReference type="AlphaFoldDB" id="A0A9W6ZK06"/>
<dbReference type="OrthoDB" id="424368at2759"/>
<dbReference type="EMBL" id="BRXZ01005878">
    <property type="protein sequence ID" value="GMH51690.1"/>
    <property type="molecule type" value="Genomic_DNA"/>
</dbReference>
<dbReference type="Proteomes" id="UP001165082">
    <property type="component" value="Unassembled WGS sequence"/>
</dbReference>
<accession>A0A9W6ZK06</accession>
<organism evidence="2 3">
    <name type="scientific">Triparma retinervis</name>
    <dbReference type="NCBI Taxonomy" id="2557542"/>
    <lineage>
        <taxon>Eukaryota</taxon>
        <taxon>Sar</taxon>
        <taxon>Stramenopiles</taxon>
        <taxon>Ochrophyta</taxon>
        <taxon>Bolidophyceae</taxon>
        <taxon>Parmales</taxon>
        <taxon>Triparmaceae</taxon>
        <taxon>Triparma</taxon>
    </lineage>
</organism>